<name>A0ACC4DUF3_PURLI</name>
<reference evidence="1" key="1">
    <citation type="submission" date="2024-12" db="EMBL/GenBank/DDBJ databases">
        <title>Comparative genomics and development of molecular markers within Purpureocillium lilacinum and among Purpureocillium species.</title>
        <authorList>
            <person name="Yeh Z.-Y."/>
            <person name="Ni N.-T."/>
            <person name="Lo P.-H."/>
            <person name="Mushyakhwo K."/>
            <person name="Lin C.-F."/>
            <person name="Nai Y.-S."/>
        </authorList>
    </citation>
    <scope>NUCLEOTIDE SEQUENCE</scope>
    <source>
        <strain evidence="1">NCHU-NPUST-175</strain>
    </source>
</reference>
<protein>
    <submittedName>
        <fullName evidence="1">Uncharacterized protein</fullName>
    </submittedName>
</protein>
<gene>
    <name evidence="1" type="ORF">ACCO45_004684</name>
</gene>
<organism evidence="1 2">
    <name type="scientific">Purpureocillium lilacinum</name>
    <name type="common">Paecilomyces lilacinus</name>
    <dbReference type="NCBI Taxonomy" id="33203"/>
    <lineage>
        <taxon>Eukaryota</taxon>
        <taxon>Fungi</taxon>
        <taxon>Dikarya</taxon>
        <taxon>Ascomycota</taxon>
        <taxon>Pezizomycotina</taxon>
        <taxon>Sordariomycetes</taxon>
        <taxon>Hypocreomycetidae</taxon>
        <taxon>Hypocreales</taxon>
        <taxon>Ophiocordycipitaceae</taxon>
        <taxon>Purpureocillium</taxon>
    </lineage>
</organism>
<keyword evidence="2" id="KW-1185">Reference proteome</keyword>
<proteinExistence type="predicted"/>
<evidence type="ECO:0000313" key="1">
    <source>
        <dbReference type="EMBL" id="KAL3959567.1"/>
    </source>
</evidence>
<dbReference type="Proteomes" id="UP001638806">
    <property type="component" value="Unassembled WGS sequence"/>
</dbReference>
<accession>A0ACC4DUF3</accession>
<evidence type="ECO:0000313" key="2">
    <source>
        <dbReference type="Proteomes" id="UP001638806"/>
    </source>
</evidence>
<comment type="caution">
    <text evidence="1">The sequence shown here is derived from an EMBL/GenBank/DDBJ whole genome shotgun (WGS) entry which is preliminary data.</text>
</comment>
<sequence>MKYTAVLSLALATLAAAQSRSDLPSCALPCLDDAVKESSSCKTDDFACICKNFDKIQGAATGCILKDCGQDVALNKVLPATQELCKKALAGGSGSSAGSSAAQTDAPATSEESSNTVAPTATVAPTTSAAQPTEPPSTTTAANPPRSPPARLPLALPWASPSWPSVSLLCKFLDRGFISAPKGVASGYAFNWSSSGAPWHRF</sequence>
<dbReference type="EMBL" id="JBGNUJ010000004">
    <property type="protein sequence ID" value="KAL3959567.1"/>
    <property type="molecule type" value="Genomic_DNA"/>
</dbReference>